<keyword evidence="1" id="KW-1133">Transmembrane helix</keyword>
<evidence type="ECO:0000256" key="1">
    <source>
        <dbReference type="SAM" id="Phobius"/>
    </source>
</evidence>
<feature type="transmembrane region" description="Helical" evidence="1">
    <location>
        <begin position="7"/>
        <end position="24"/>
    </location>
</feature>
<dbReference type="Proteomes" id="UP001197247">
    <property type="component" value="Unassembled WGS sequence"/>
</dbReference>
<dbReference type="EMBL" id="JAHBAY010000010">
    <property type="protein sequence ID" value="MBT0771798.1"/>
    <property type="molecule type" value="Genomic_DNA"/>
</dbReference>
<keyword evidence="1" id="KW-0812">Transmembrane</keyword>
<accession>A0ABS5TL09</accession>
<sequence length="59" mass="6356">MQSHHLRLIQIVVPPLAIVSLYVFSYVETGGFPSSMQVVGAALIAIETLSFRIVPAEGT</sequence>
<protein>
    <submittedName>
        <fullName evidence="2">Uncharacterized protein</fullName>
    </submittedName>
</protein>
<name>A0ABS5TL09_9ACTN</name>
<keyword evidence="1" id="KW-0472">Membrane</keyword>
<gene>
    <name evidence="2" type="ORF">KIH74_22850</name>
</gene>
<keyword evidence="3" id="KW-1185">Reference proteome</keyword>
<reference evidence="2 3" key="1">
    <citation type="submission" date="2021-05" db="EMBL/GenBank/DDBJ databases">
        <title>Kineosporia and Streptomyces sp. nov. two new marine actinobacteria isolated from Coral.</title>
        <authorList>
            <person name="Buangrab K."/>
            <person name="Sutthacheep M."/>
            <person name="Yeemin T."/>
            <person name="Harunari E."/>
            <person name="Igarashi Y."/>
            <person name="Kanchanasin P."/>
            <person name="Tanasupawat S."/>
            <person name="Phongsopitanun W."/>
        </authorList>
    </citation>
    <scope>NUCLEOTIDE SEQUENCE [LARGE SCALE GENOMIC DNA]</scope>
    <source>
        <strain evidence="2 3">J2-2</strain>
    </source>
</reference>
<evidence type="ECO:0000313" key="2">
    <source>
        <dbReference type="EMBL" id="MBT0771798.1"/>
    </source>
</evidence>
<comment type="caution">
    <text evidence="2">The sequence shown here is derived from an EMBL/GenBank/DDBJ whole genome shotgun (WGS) entry which is preliminary data.</text>
</comment>
<dbReference type="RefSeq" id="WP_214158169.1">
    <property type="nucleotide sequence ID" value="NZ_JAHBAY010000010.1"/>
</dbReference>
<evidence type="ECO:0000313" key="3">
    <source>
        <dbReference type="Proteomes" id="UP001197247"/>
    </source>
</evidence>
<proteinExistence type="predicted"/>
<organism evidence="2 3">
    <name type="scientific">Kineosporia corallincola</name>
    <dbReference type="NCBI Taxonomy" id="2835133"/>
    <lineage>
        <taxon>Bacteria</taxon>
        <taxon>Bacillati</taxon>
        <taxon>Actinomycetota</taxon>
        <taxon>Actinomycetes</taxon>
        <taxon>Kineosporiales</taxon>
        <taxon>Kineosporiaceae</taxon>
        <taxon>Kineosporia</taxon>
    </lineage>
</organism>